<feature type="region of interest" description="Disordered" evidence="1">
    <location>
        <begin position="211"/>
        <end position="289"/>
    </location>
</feature>
<feature type="region of interest" description="Disordered" evidence="1">
    <location>
        <begin position="82"/>
        <end position="105"/>
    </location>
</feature>
<feature type="compositionally biased region" description="Low complexity" evidence="1">
    <location>
        <begin position="221"/>
        <end position="233"/>
    </location>
</feature>
<keyword evidence="3" id="KW-1185">Reference proteome</keyword>
<reference evidence="2 3" key="1">
    <citation type="journal article" date="2013" name="Proc. Natl. Acad. Sci. U.S.A.">
        <title>Fine-scale variation in meiotic recombination in Mimulus inferred from population shotgun sequencing.</title>
        <authorList>
            <person name="Hellsten U."/>
            <person name="Wright K.M."/>
            <person name="Jenkins J."/>
            <person name="Shu S."/>
            <person name="Yuan Y."/>
            <person name="Wessler S.R."/>
            <person name="Schmutz J."/>
            <person name="Willis J.H."/>
            <person name="Rokhsar D.S."/>
        </authorList>
    </citation>
    <scope>NUCLEOTIDE SEQUENCE [LARGE SCALE GENOMIC DNA]</scope>
    <source>
        <strain evidence="3">cv. DUN x IM62</strain>
    </source>
</reference>
<evidence type="ECO:0000313" key="3">
    <source>
        <dbReference type="Proteomes" id="UP000030748"/>
    </source>
</evidence>
<sequence>MGLKKTIPQQLFAVAKKRPENHPRKSREPVVNHWAILDEIEAPMWVDLTLECNSTYEDKDDEWFNISHPFHQSSARQLISASSISAGPTSPKLPQSVSKSRGKDYKSKKQEPLVCRLALNKQLLFENSSSKCSSISTGKVNDNTLSQTAALVFSKSASSFGGEGSNSNGSIMSEATAGKLTETSALPFGSTTGGLLYNKIRDSLRKSYVTRQASRVEGQKSSSSSKSSVGSSSNPAGQGNMEETPDSINIKKMPQLPTEKVGRANALAGPTSQAQKTRCKSYLSMNREA</sequence>
<accession>A0A022PS42</accession>
<name>A0A022PS42_ERYGU</name>
<dbReference type="eggNOG" id="ENOG502QUQ1">
    <property type="taxonomic scope" value="Eukaryota"/>
</dbReference>
<proteinExistence type="predicted"/>
<dbReference type="EMBL" id="KI632305">
    <property type="protein sequence ID" value="EYU19162.1"/>
    <property type="molecule type" value="Genomic_DNA"/>
</dbReference>
<gene>
    <name evidence="2" type="ORF">MIMGU_mgv1a017923mg</name>
</gene>
<organism evidence="2 3">
    <name type="scientific">Erythranthe guttata</name>
    <name type="common">Yellow monkey flower</name>
    <name type="synonym">Mimulus guttatus</name>
    <dbReference type="NCBI Taxonomy" id="4155"/>
    <lineage>
        <taxon>Eukaryota</taxon>
        <taxon>Viridiplantae</taxon>
        <taxon>Streptophyta</taxon>
        <taxon>Embryophyta</taxon>
        <taxon>Tracheophyta</taxon>
        <taxon>Spermatophyta</taxon>
        <taxon>Magnoliopsida</taxon>
        <taxon>eudicotyledons</taxon>
        <taxon>Gunneridae</taxon>
        <taxon>Pentapetalae</taxon>
        <taxon>asterids</taxon>
        <taxon>lamiids</taxon>
        <taxon>Lamiales</taxon>
        <taxon>Phrymaceae</taxon>
        <taxon>Erythranthe</taxon>
    </lineage>
</organism>
<feature type="non-terminal residue" evidence="2">
    <location>
        <position position="289"/>
    </location>
</feature>
<evidence type="ECO:0000256" key="1">
    <source>
        <dbReference type="SAM" id="MobiDB-lite"/>
    </source>
</evidence>
<protein>
    <submittedName>
        <fullName evidence="2">Uncharacterized protein</fullName>
    </submittedName>
</protein>
<dbReference type="AlphaFoldDB" id="A0A022PS42"/>
<feature type="compositionally biased region" description="Polar residues" evidence="1">
    <location>
        <begin position="82"/>
        <end position="99"/>
    </location>
</feature>
<dbReference type="Proteomes" id="UP000030748">
    <property type="component" value="Unassembled WGS sequence"/>
</dbReference>
<evidence type="ECO:0000313" key="2">
    <source>
        <dbReference type="EMBL" id="EYU19162.1"/>
    </source>
</evidence>